<dbReference type="EMBL" id="AZMM01017849">
    <property type="protein sequence ID" value="ETJ25334.1"/>
    <property type="molecule type" value="Genomic_DNA"/>
</dbReference>
<reference evidence="1" key="1">
    <citation type="submission" date="2013-12" db="EMBL/GenBank/DDBJ databases">
        <title>A Varibaculum cambriense genome reconstructed from a premature infant gut community with otherwise low bacterial novelty that shifts toward anaerobic metabolism during the third week of life.</title>
        <authorList>
            <person name="Brown C.T."/>
            <person name="Sharon I."/>
            <person name="Thomas B.C."/>
            <person name="Castelle C.J."/>
            <person name="Morowitz M.J."/>
            <person name="Banfield J.F."/>
        </authorList>
    </citation>
    <scope>NUCLEOTIDE SEQUENCE</scope>
</reference>
<protein>
    <submittedName>
        <fullName evidence="1">Succinylglutamate desuccinylase/aspartoacylase</fullName>
    </submittedName>
</protein>
<dbReference type="Gene3D" id="3.40.630.10">
    <property type="entry name" value="Zn peptidases"/>
    <property type="match status" value="1"/>
</dbReference>
<gene>
    <name evidence="1" type="ORF">Q604_UNBC17849G0001</name>
</gene>
<proteinExistence type="predicted"/>
<dbReference type="AlphaFoldDB" id="W1X966"/>
<name>W1X966_9ZZZZ</name>
<feature type="non-terminal residue" evidence="1">
    <location>
        <position position="1"/>
    </location>
</feature>
<sequence>ILVIPCINTYGMNIGKRFCTTDNVDINRMFSETEYVGTSRKIAEGIFENYLYTMSVTQKSLLYSLFSPQ</sequence>
<organism evidence="1">
    <name type="scientific">human gut metagenome</name>
    <dbReference type="NCBI Taxonomy" id="408170"/>
    <lineage>
        <taxon>unclassified sequences</taxon>
        <taxon>metagenomes</taxon>
        <taxon>organismal metagenomes</taxon>
    </lineage>
</organism>
<accession>W1X966</accession>
<dbReference type="SUPFAM" id="SSF53187">
    <property type="entry name" value="Zn-dependent exopeptidases"/>
    <property type="match status" value="1"/>
</dbReference>
<comment type="caution">
    <text evidence="1">The sequence shown here is derived from an EMBL/GenBank/DDBJ whole genome shotgun (WGS) entry which is preliminary data.</text>
</comment>
<evidence type="ECO:0000313" key="1">
    <source>
        <dbReference type="EMBL" id="ETJ25334.1"/>
    </source>
</evidence>